<dbReference type="Gene3D" id="3.20.20.80">
    <property type="entry name" value="Glycosidases"/>
    <property type="match status" value="1"/>
</dbReference>
<accession>A0A1L8QND2</accession>
<organism evidence="2 3">
    <name type="scientific">Enterococcus aquimarinus</name>
    <dbReference type="NCBI Taxonomy" id="328396"/>
    <lineage>
        <taxon>Bacteria</taxon>
        <taxon>Bacillati</taxon>
        <taxon>Bacillota</taxon>
        <taxon>Bacilli</taxon>
        <taxon>Lactobacillales</taxon>
        <taxon>Enterococcaceae</taxon>
        <taxon>Enterococcus</taxon>
    </lineage>
</organism>
<evidence type="ECO:0000313" key="3">
    <source>
        <dbReference type="Proteomes" id="UP000182149"/>
    </source>
</evidence>
<dbReference type="SUPFAM" id="SSF51445">
    <property type="entry name" value="(Trans)glycosidases"/>
    <property type="match status" value="1"/>
</dbReference>
<dbReference type="InterPro" id="IPR057739">
    <property type="entry name" value="Glyco_hydro_29_N"/>
</dbReference>
<protein>
    <recommendedName>
        <fullName evidence="1">Glycoside hydrolase family 29 N-terminal domain-containing protein</fullName>
    </recommendedName>
</protein>
<dbReference type="RefSeq" id="WP_071875693.1">
    <property type="nucleotide sequence ID" value="NZ_JBHSHF010000003.1"/>
</dbReference>
<dbReference type="STRING" id="328396.RU93_GL001254"/>
<dbReference type="AlphaFoldDB" id="A0A1L8QND2"/>
<dbReference type="Pfam" id="PF01120">
    <property type="entry name" value="Alpha_L_fucos"/>
    <property type="match status" value="1"/>
</dbReference>
<reference evidence="2 3" key="1">
    <citation type="submission" date="2014-12" db="EMBL/GenBank/DDBJ databases">
        <title>Draft genome sequences of 29 type strains of Enterococci.</title>
        <authorList>
            <person name="Zhong Z."/>
            <person name="Sun Z."/>
            <person name="Liu W."/>
            <person name="Zhang W."/>
            <person name="Zhang H."/>
        </authorList>
    </citation>
    <scope>NUCLEOTIDE SEQUENCE [LARGE SCALE GENOMIC DNA]</scope>
    <source>
        <strain evidence="2 3">DSM 17690</strain>
    </source>
</reference>
<gene>
    <name evidence="2" type="ORF">RU93_GL001254</name>
</gene>
<feature type="domain" description="Glycoside hydrolase family 29 N-terminal" evidence="1">
    <location>
        <begin position="17"/>
        <end position="57"/>
    </location>
</feature>
<keyword evidence="3" id="KW-1185">Reference proteome</keyword>
<evidence type="ECO:0000313" key="2">
    <source>
        <dbReference type="EMBL" id="OJG09010.1"/>
    </source>
</evidence>
<sequence length="62" mass="7501">MTNEHLDIEENLEATYESYSELPENILRKLEWFQDQKIGVIFHWGIYTNASIVESWQLSERR</sequence>
<evidence type="ECO:0000259" key="1">
    <source>
        <dbReference type="Pfam" id="PF01120"/>
    </source>
</evidence>
<comment type="caution">
    <text evidence="2">The sequence shown here is derived from an EMBL/GenBank/DDBJ whole genome shotgun (WGS) entry which is preliminary data.</text>
</comment>
<proteinExistence type="predicted"/>
<name>A0A1L8QND2_9ENTE</name>
<dbReference type="GO" id="GO:0005975">
    <property type="term" value="P:carbohydrate metabolic process"/>
    <property type="evidence" value="ECO:0007669"/>
    <property type="project" value="InterPro"/>
</dbReference>
<dbReference type="EMBL" id="JXKD01000022">
    <property type="protein sequence ID" value="OJG09010.1"/>
    <property type="molecule type" value="Genomic_DNA"/>
</dbReference>
<dbReference type="GO" id="GO:0004560">
    <property type="term" value="F:alpha-L-fucosidase activity"/>
    <property type="evidence" value="ECO:0007669"/>
    <property type="project" value="InterPro"/>
</dbReference>
<dbReference type="Proteomes" id="UP000182149">
    <property type="component" value="Unassembled WGS sequence"/>
</dbReference>
<dbReference type="InterPro" id="IPR017853">
    <property type="entry name" value="GH"/>
</dbReference>